<dbReference type="InterPro" id="IPR016040">
    <property type="entry name" value="NAD(P)-bd_dom"/>
</dbReference>
<reference evidence="2 3" key="1">
    <citation type="journal article" date="2016" name="Front. Microbiol.">
        <title>Genomic Resource of Rice Seed Associated Bacteria.</title>
        <authorList>
            <person name="Midha S."/>
            <person name="Bansal K."/>
            <person name="Sharma S."/>
            <person name="Kumar N."/>
            <person name="Patil P.P."/>
            <person name="Chaudhry V."/>
            <person name="Patil P.B."/>
        </authorList>
    </citation>
    <scope>NUCLEOTIDE SEQUENCE [LARGE SCALE GENOMIC DNA]</scope>
    <source>
        <strain evidence="2 3">NS359</strain>
    </source>
</reference>
<dbReference type="InterPro" id="IPR036291">
    <property type="entry name" value="NAD(P)-bd_dom_sf"/>
</dbReference>
<sequence>MKIAIAGGHGQIALLLARLITDAGHDAVAIIRNPAHVTDVEQQGATAMVVDLEQVDDDELALRLRGVDAVVFAAGAGPNSGAERKETVDRDAAITLADAAERIGVRRYVMVSAMGADSYDRERAVVPARSEDDVFQVYLRAKSEADANIRMRNLRWTIIRPGALLDTPPQGTVHVGRTVPRGSIPRADVAALVLHALLDDTAVGVQFEVTSGNTPIPAALHALS</sequence>
<dbReference type="RefSeq" id="WP_058750787.1">
    <property type="nucleotide sequence ID" value="NZ_LDRC01000128.1"/>
</dbReference>
<dbReference type="PANTHER" id="PTHR15020">
    <property type="entry name" value="FLAVIN REDUCTASE-RELATED"/>
    <property type="match status" value="1"/>
</dbReference>
<dbReference type="SUPFAM" id="SSF51735">
    <property type="entry name" value="NAD(P)-binding Rossmann-fold domains"/>
    <property type="match status" value="1"/>
</dbReference>
<dbReference type="STRING" id="465820.NS263_10080"/>
<name>A0A147DMD0_9MICO</name>
<dbReference type="PATRIC" id="fig|465820.4.peg.567"/>
<dbReference type="PANTHER" id="PTHR15020:SF50">
    <property type="entry name" value="UPF0659 PROTEIN YMR090W"/>
    <property type="match status" value="1"/>
</dbReference>
<dbReference type="OrthoDB" id="4248066at2"/>
<organism evidence="2 3">
    <name type="scientific">Curtobacterium oceanosedimentum</name>
    <dbReference type="NCBI Taxonomy" id="465820"/>
    <lineage>
        <taxon>Bacteria</taxon>
        <taxon>Bacillati</taxon>
        <taxon>Actinomycetota</taxon>
        <taxon>Actinomycetes</taxon>
        <taxon>Micrococcales</taxon>
        <taxon>Microbacteriaceae</taxon>
        <taxon>Curtobacterium</taxon>
    </lineage>
</organism>
<comment type="caution">
    <text evidence="2">The sequence shown here is derived from an EMBL/GenBank/DDBJ whole genome shotgun (WGS) entry which is preliminary data.</text>
</comment>
<dbReference type="AlphaFoldDB" id="A0A147DMD0"/>
<dbReference type="Proteomes" id="UP000072763">
    <property type="component" value="Unassembled WGS sequence"/>
</dbReference>
<protein>
    <submittedName>
        <fullName evidence="2">NAD-dependent dehydratase</fullName>
    </submittedName>
</protein>
<proteinExistence type="predicted"/>
<evidence type="ECO:0000313" key="3">
    <source>
        <dbReference type="Proteomes" id="UP000072763"/>
    </source>
</evidence>
<accession>A0A147DMD0</accession>
<feature type="domain" description="NAD(P)-binding" evidence="1">
    <location>
        <begin position="7"/>
        <end position="199"/>
    </location>
</feature>
<dbReference type="Pfam" id="PF13460">
    <property type="entry name" value="NAD_binding_10"/>
    <property type="match status" value="1"/>
</dbReference>
<gene>
    <name evidence="2" type="ORF">NS359_15870</name>
</gene>
<dbReference type="Gene3D" id="3.40.50.720">
    <property type="entry name" value="NAD(P)-binding Rossmann-like Domain"/>
    <property type="match status" value="1"/>
</dbReference>
<evidence type="ECO:0000259" key="1">
    <source>
        <dbReference type="Pfam" id="PF13460"/>
    </source>
</evidence>
<dbReference type="CDD" id="cd05243">
    <property type="entry name" value="SDR_a5"/>
    <property type="match status" value="1"/>
</dbReference>
<dbReference type="EMBL" id="LDRC01000128">
    <property type="protein sequence ID" value="KTR46096.1"/>
    <property type="molecule type" value="Genomic_DNA"/>
</dbReference>
<evidence type="ECO:0000313" key="2">
    <source>
        <dbReference type="EMBL" id="KTR46096.1"/>
    </source>
</evidence>